<protein>
    <submittedName>
        <fullName evidence="1">Uncharacterized protein</fullName>
    </submittedName>
</protein>
<dbReference type="EMBL" id="RYFC01000001">
    <property type="protein sequence ID" value="RTZ49366.1"/>
    <property type="molecule type" value="Genomic_DNA"/>
</dbReference>
<reference evidence="1 2" key="1">
    <citation type="submission" date="2018-12" db="EMBL/GenBank/DDBJ databases">
        <title>Draft Genome Sequence of Chryseobacterium arthrosphaerae strain ED882-96 Isolated from the Blood of a Patient with Liver Cirrhosis in Taiwan.</title>
        <authorList>
            <person name="Lin J.-N."/>
            <person name="Lai C.-H."/>
            <person name="Yang C.-H."/>
            <person name="Huang Y.-H."/>
        </authorList>
    </citation>
    <scope>NUCLEOTIDE SEQUENCE [LARGE SCALE GENOMIC DNA]</scope>
    <source>
        <strain evidence="1 2">ED882-96</strain>
    </source>
</reference>
<organism evidence="1 2">
    <name type="scientific">Chryseobacterium arthrosphaerae</name>
    <dbReference type="NCBI Taxonomy" id="651561"/>
    <lineage>
        <taxon>Bacteria</taxon>
        <taxon>Pseudomonadati</taxon>
        <taxon>Bacteroidota</taxon>
        <taxon>Flavobacteriia</taxon>
        <taxon>Flavobacteriales</taxon>
        <taxon>Weeksellaceae</taxon>
        <taxon>Chryseobacterium group</taxon>
        <taxon>Chryseobacterium</taxon>
    </lineage>
</organism>
<name>A0A3S0VIZ7_9FLAO</name>
<evidence type="ECO:0000313" key="1">
    <source>
        <dbReference type="EMBL" id="RTZ49366.1"/>
    </source>
</evidence>
<sequence length="73" mass="8656">MAKIKAKNMLESDLEKDHYKTKYYALQSKNNIMIASSMNNLGYFYIGKYNVTEDRKYLDSAYSILKNHMIMYP</sequence>
<comment type="caution">
    <text evidence="1">The sequence shown here is derived from an EMBL/GenBank/DDBJ whole genome shotgun (WGS) entry which is preliminary data.</text>
</comment>
<dbReference type="Proteomes" id="UP000276953">
    <property type="component" value="Unassembled WGS sequence"/>
</dbReference>
<evidence type="ECO:0000313" key="2">
    <source>
        <dbReference type="Proteomes" id="UP000276953"/>
    </source>
</evidence>
<gene>
    <name evidence="1" type="ORF">EJ377_01535</name>
</gene>
<accession>A0A3S0VIZ7</accession>
<proteinExistence type="predicted"/>
<dbReference type="AlphaFoldDB" id="A0A3S0VIZ7"/>